<evidence type="ECO:0000256" key="5">
    <source>
        <dbReference type="HAMAP-Rule" id="MF_00362"/>
    </source>
</evidence>
<comment type="function">
    <text evidence="5">Forms part of the ribosomal stalk, playing a central role in the interaction of the ribosome with GTP-bound translation factors.</text>
</comment>
<dbReference type="InterPro" id="IPR043141">
    <property type="entry name" value="Ribosomal_uL10-like_sf"/>
</dbReference>
<keyword evidence="2 5" id="KW-0689">Ribosomal protein</keyword>
<proteinExistence type="inferred from homology"/>
<dbReference type="GO" id="GO:0006412">
    <property type="term" value="P:translation"/>
    <property type="evidence" value="ECO:0007669"/>
    <property type="project" value="UniProtKB-UniRule"/>
</dbReference>
<evidence type="ECO:0000256" key="4">
    <source>
        <dbReference type="ARBA" id="ARBA00035202"/>
    </source>
</evidence>
<dbReference type="Gene3D" id="3.30.70.1730">
    <property type="match status" value="1"/>
</dbReference>
<dbReference type="Gene3D" id="6.10.250.290">
    <property type="match status" value="1"/>
</dbReference>
<dbReference type="GO" id="GO:1990904">
    <property type="term" value="C:ribonucleoprotein complex"/>
    <property type="evidence" value="ECO:0007669"/>
    <property type="project" value="UniProtKB-KW"/>
</dbReference>
<dbReference type="InterPro" id="IPR047865">
    <property type="entry name" value="Ribosomal_uL10_bac_type"/>
</dbReference>
<keyword evidence="5" id="KW-0694">RNA-binding</keyword>
<comment type="similarity">
    <text evidence="1 5">Belongs to the universal ribosomal protein uL10 family.</text>
</comment>
<organism evidence="6 7">
    <name type="scientific">Candidatus Berkelbacteria bacterium Gr01-1014_85</name>
    <dbReference type="NCBI Taxonomy" id="2017150"/>
    <lineage>
        <taxon>Bacteria</taxon>
        <taxon>Candidatus Berkelbacteria</taxon>
    </lineage>
</organism>
<accession>A0A554JCK7</accession>
<dbReference type="HAMAP" id="MF_00362">
    <property type="entry name" value="Ribosomal_uL10"/>
    <property type="match status" value="1"/>
</dbReference>
<dbReference type="PANTHER" id="PTHR11560">
    <property type="entry name" value="39S RIBOSOMAL PROTEIN L10, MITOCHONDRIAL"/>
    <property type="match status" value="1"/>
</dbReference>
<evidence type="ECO:0000256" key="1">
    <source>
        <dbReference type="ARBA" id="ARBA00008889"/>
    </source>
</evidence>
<evidence type="ECO:0000256" key="3">
    <source>
        <dbReference type="ARBA" id="ARBA00023274"/>
    </source>
</evidence>
<keyword evidence="3 5" id="KW-0687">Ribonucleoprotein</keyword>
<dbReference type="EMBL" id="VMFD01000015">
    <property type="protein sequence ID" value="TSC66112.1"/>
    <property type="molecule type" value="Genomic_DNA"/>
</dbReference>
<dbReference type="InterPro" id="IPR001790">
    <property type="entry name" value="Ribosomal_uL10"/>
</dbReference>
<dbReference type="InterPro" id="IPR022973">
    <property type="entry name" value="Ribosomal_uL10_bac"/>
</dbReference>
<reference evidence="6 7" key="1">
    <citation type="submission" date="2017-08" db="EMBL/GenBank/DDBJ databases">
        <title>Mechanisms for carbon and nitrogen cycling indicate functional differentiation within the Candidate Phyla Radiation.</title>
        <authorList>
            <person name="Danczak R.E."/>
            <person name="Johnston M.D."/>
            <person name="Kenah C."/>
            <person name="Slattery M."/>
            <person name="Wrighton K.C."/>
            <person name="Wilkins M.J."/>
        </authorList>
    </citation>
    <scope>NUCLEOTIDE SEQUENCE [LARGE SCALE GENOMIC DNA]</scope>
    <source>
        <strain evidence="6">Gr01-1014_85</strain>
    </source>
</reference>
<comment type="subunit">
    <text evidence="5">Part of the ribosomal stalk of the 50S ribosomal subunit. The N-terminus interacts with L11 and the large rRNA to form the base of the stalk. The C-terminus forms an elongated spine to which L12 dimers bind in a sequential fashion forming a multimeric L10(L12)X complex.</text>
</comment>
<sequence length="176" mass="19075">MRITRAQKATRLAGLEQLIDQAELIIFINYAGLKAKEVDQIRGRFAEIGSQYQVAKATLLRKALVAANLPHETEAFDQHLACIYGQDLIQTAKTTVKLAKEFEHLTIMGGLLDGQLLTVDGVTALAALPSREELLSRLVGSIASPLSGLVSVLNGNLRGLVQALHQYEQKQSASAN</sequence>
<dbReference type="SUPFAM" id="SSF160369">
    <property type="entry name" value="Ribosomal protein L10-like"/>
    <property type="match status" value="1"/>
</dbReference>
<dbReference type="NCBIfam" id="NF000955">
    <property type="entry name" value="PRK00099.1-1"/>
    <property type="match status" value="1"/>
</dbReference>
<dbReference type="GO" id="GO:0005840">
    <property type="term" value="C:ribosome"/>
    <property type="evidence" value="ECO:0007669"/>
    <property type="project" value="UniProtKB-KW"/>
</dbReference>
<name>A0A554JCK7_9BACT</name>
<dbReference type="GO" id="GO:0070180">
    <property type="term" value="F:large ribosomal subunit rRNA binding"/>
    <property type="evidence" value="ECO:0007669"/>
    <property type="project" value="UniProtKB-UniRule"/>
</dbReference>
<dbReference type="AlphaFoldDB" id="A0A554JCK7"/>
<dbReference type="Pfam" id="PF00466">
    <property type="entry name" value="Ribosomal_L10"/>
    <property type="match status" value="1"/>
</dbReference>
<protein>
    <recommendedName>
        <fullName evidence="4 5">Large ribosomal subunit protein uL10</fullName>
    </recommendedName>
</protein>
<dbReference type="CDD" id="cd05797">
    <property type="entry name" value="Ribosomal_L10"/>
    <property type="match status" value="1"/>
</dbReference>
<keyword evidence="5" id="KW-0699">rRNA-binding</keyword>
<evidence type="ECO:0000313" key="6">
    <source>
        <dbReference type="EMBL" id="TSC66112.1"/>
    </source>
</evidence>
<comment type="caution">
    <text evidence="6">The sequence shown here is derived from an EMBL/GenBank/DDBJ whole genome shotgun (WGS) entry which is preliminary data.</text>
</comment>
<dbReference type="Proteomes" id="UP000316253">
    <property type="component" value="Unassembled WGS sequence"/>
</dbReference>
<evidence type="ECO:0000256" key="2">
    <source>
        <dbReference type="ARBA" id="ARBA00022980"/>
    </source>
</evidence>
<gene>
    <name evidence="5" type="primary">rplJ</name>
    <name evidence="6" type="ORF">CEO22_225</name>
</gene>
<evidence type="ECO:0000313" key="7">
    <source>
        <dbReference type="Proteomes" id="UP000316253"/>
    </source>
</evidence>